<organism evidence="1">
    <name type="scientific">marine metagenome</name>
    <dbReference type="NCBI Taxonomy" id="408172"/>
    <lineage>
        <taxon>unclassified sequences</taxon>
        <taxon>metagenomes</taxon>
        <taxon>ecological metagenomes</taxon>
    </lineage>
</organism>
<dbReference type="EMBL" id="UINC01196474">
    <property type="protein sequence ID" value="SVE13494.1"/>
    <property type="molecule type" value="Genomic_DNA"/>
</dbReference>
<sequence length="37" mass="3806">MLTLVTLILLLTTAGAASAQTVTDQKLGPSIFNVFVG</sequence>
<reference evidence="1" key="1">
    <citation type="submission" date="2018-05" db="EMBL/GenBank/DDBJ databases">
        <authorList>
            <person name="Lanie J.A."/>
            <person name="Ng W.-L."/>
            <person name="Kazmierczak K.M."/>
            <person name="Andrzejewski T.M."/>
            <person name="Davidsen T.M."/>
            <person name="Wayne K.J."/>
            <person name="Tettelin H."/>
            <person name="Glass J.I."/>
            <person name="Rusch D."/>
            <person name="Podicherti R."/>
            <person name="Tsui H.-C.T."/>
            <person name="Winkler M.E."/>
        </authorList>
    </citation>
    <scope>NUCLEOTIDE SEQUENCE</scope>
</reference>
<name>A0A383B0T8_9ZZZZ</name>
<accession>A0A383B0T8</accession>
<gene>
    <name evidence="1" type="ORF">METZ01_LOCUS466348</name>
</gene>
<evidence type="ECO:0000313" key="1">
    <source>
        <dbReference type="EMBL" id="SVE13494.1"/>
    </source>
</evidence>
<feature type="non-terminal residue" evidence="1">
    <location>
        <position position="37"/>
    </location>
</feature>
<proteinExistence type="predicted"/>
<protein>
    <submittedName>
        <fullName evidence="1">Uncharacterized protein</fullName>
    </submittedName>
</protein>
<dbReference type="AlphaFoldDB" id="A0A383B0T8"/>